<dbReference type="Gene3D" id="1.25.40.10">
    <property type="entry name" value="Tetratricopeptide repeat domain"/>
    <property type="match status" value="2"/>
</dbReference>
<comment type="caution">
    <text evidence="2">The sequence shown here is derived from an EMBL/GenBank/DDBJ whole genome shotgun (WGS) entry which is preliminary data.</text>
</comment>
<dbReference type="PANTHER" id="PTHR12558">
    <property type="entry name" value="CELL DIVISION CYCLE 16,23,27"/>
    <property type="match status" value="1"/>
</dbReference>
<dbReference type="PANTHER" id="PTHR12558:SF13">
    <property type="entry name" value="CELL DIVISION CYCLE PROTEIN 27 HOMOLOG"/>
    <property type="match status" value="1"/>
</dbReference>
<evidence type="ECO:0000256" key="1">
    <source>
        <dbReference type="SAM" id="SignalP"/>
    </source>
</evidence>
<dbReference type="Pfam" id="PF13432">
    <property type="entry name" value="TPR_16"/>
    <property type="match status" value="3"/>
</dbReference>
<dbReference type="OrthoDB" id="9766710at2"/>
<sequence length="575" mass="62790">MKNAFAIVTFAGLLAACAPPALAQAPLDAPAAGDKLPNVALTKELLYVLMRSEIEFRAGNWQAPYMTLMAAAQQTRDPRLAQRAGEMAQAARQPEQALAAIRLWRELAPDSEPAAQYHLAFMILSGDLAEAEPILRKRLADAAPAERGVALFQAQQLLVRATDKAAGVAMLERLAAPYAGTLEAHVVLAQSAQARGATELALKEARAALALKPDSELAVLTLAQVTENDAAMAALLAQFLAANPKASEVRAAHARLLINRKQFDLARKEFQLLLKDQPDDLNTLYALGILSLQLNDQAGGEKYFLRFADLLAASPDNERDGSKVYVLLSQLAEERGDLKGAMRWLEKVGDGERGAWFNAQLKRAQLIGKQGDTAGARQLLAGVDAAQPSEQAQLVLAEGQILRDAGQQEQAYALMQEGVARFPANPDLLYDFALLAEKTGRVDVMEKTLREVMVQAPDNHHAYNALGYSLAERNIRLPEALALIDKALKMAPGDPFIMDSMGWVHYRLGNLDEAEKLLRAAYALRSDPEIAVHLGEVLWHKGKKPDALKLWREARAKDPKNDTLKNTLARLQQRL</sequence>
<accession>A0A2G8TDH4</accession>
<keyword evidence="3" id="KW-1185">Reference proteome</keyword>
<evidence type="ECO:0000313" key="3">
    <source>
        <dbReference type="Proteomes" id="UP000230390"/>
    </source>
</evidence>
<dbReference type="SUPFAM" id="SSF48452">
    <property type="entry name" value="TPR-like"/>
    <property type="match status" value="2"/>
</dbReference>
<keyword evidence="1" id="KW-0732">Signal</keyword>
<dbReference type="PROSITE" id="PS51257">
    <property type="entry name" value="PROKAR_LIPOPROTEIN"/>
    <property type="match status" value="1"/>
</dbReference>
<reference evidence="2 3" key="1">
    <citation type="submission" date="2017-10" db="EMBL/GenBank/DDBJ databases">
        <title>Massilia psychrophilum sp. nov., a novel purple-pigmented bacterium isolated from Tianshan glacier, Xinjiang Municipality, China.</title>
        <authorList>
            <person name="Wang H."/>
        </authorList>
    </citation>
    <scope>NUCLEOTIDE SEQUENCE [LARGE SCALE GENOMIC DNA]</scope>
    <source>
        <strain evidence="2 3">JCM 30074</strain>
    </source>
</reference>
<evidence type="ECO:0000313" key="2">
    <source>
        <dbReference type="EMBL" id="PIL44105.1"/>
    </source>
</evidence>
<dbReference type="RefSeq" id="WP_099789704.1">
    <property type="nucleotide sequence ID" value="NZ_JBHLYV010000017.1"/>
</dbReference>
<proteinExistence type="predicted"/>
<gene>
    <name evidence="2" type="ORF">CR105_15480</name>
</gene>
<dbReference type="SMART" id="SM00028">
    <property type="entry name" value="TPR"/>
    <property type="match status" value="6"/>
</dbReference>
<dbReference type="InterPro" id="IPR011990">
    <property type="entry name" value="TPR-like_helical_dom_sf"/>
</dbReference>
<dbReference type="AlphaFoldDB" id="A0A2G8TDH4"/>
<feature type="chain" id="PRO_5013580563" description="Tetratricopeptide repeat protein" evidence="1">
    <location>
        <begin position="24"/>
        <end position="575"/>
    </location>
</feature>
<protein>
    <recommendedName>
        <fullName evidence="4">Tetratricopeptide repeat protein</fullName>
    </recommendedName>
</protein>
<dbReference type="Proteomes" id="UP000230390">
    <property type="component" value="Unassembled WGS sequence"/>
</dbReference>
<evidence type="ECO:0008006" key="4">
    <source>
        <dbReference type="Google" id="ProtNLM"/>
    </source>
</evidence>
<dbReference type="EMBL" id="PDOC01000009">
    <property type="protein sequence ID" value="PIL44105.1"/>
    <property type="molecule type" value="Genomic_DNA"/>
</dbReference>
<name>A0A2G8TDH4_9BURK</name>
<feature type="signal peptide" evidence="1">
    <location>
        <begin position="1"/>
        <end position="23"/>
    </location>
</feature>
<organism evidence="2 3">
    <name type="scientific">Massilia eurypsychrophila</name>
    <dbReference type="NCBI Taxonomy" id="1485217"/>
    <lineage>
        <taxon>Bacteria</taxon>
        <taxon>Pseudomonadati</taxon>
        <taxon>Pseudomonadota</taxon>
        <taxon>Betaproteobacteria</taxon>
        <taxon>Burkholderiales</taxon>
        <taxon>Oxalobacteraceae</taxon>
        <taxon>Telluria group</taxon>
        <taxon>Massilia</taxon>
    </lineage>
</organism>
<dbReference type="InterPro" id="IPR019734">
    <property type="entry name" value="TPR_rpt"/>
</dbReference>